<evidence type="ECO:0000313" key="5">
    <source>
        <dbReference type="Proteomes" id="UP001314205"/>
    </source>
</evidence>
<keyword evidence="5" id="KW-1185">Reference proteome</keyword>
<sequence length="369" mass="41859">MPVDFKEISYETKKDSLLCKILGYVMFGWPPEARCEEEKPYFARKSEITTDLGCLLFKYRLIISPVLRTRVLKEVHDDHLGVNKMKNLSRNYVYWPSLESREEVCRNCEPCRVVRDAPPDASICPWEFPQPWHRIHADFAEYAGKKYLVIVDAHSKWIEVSTMKSTNAQSTIAAFRAIFSRFGLPSQLVTDNGPPFLSHDFKNYCHMNCIKQFTTAPYRPQGNGAVENAVKTIKKVVKRAVHEVSCTVNIGKGIKLRRHLDQVTPIKNKNRYSLTRTSQTSREEQTQGDDRNSNKTDVVCSDDEGACFDDASSGPIASRTHTPIVLDVTPYESAPFSEPIQSPTLTPPGPDASSRALRAFNRNKRNAKI</sequence>
<feature type="domain" description="Integrase catalytic" evidence="3">
    <location>
        <begin position="127"/>
        <end position="289"/>
    </location>
</feature>
<evidence type="ECO:0000259" key="3">
    <source>
        <dbReference type="PROSITE" id="PS50994"/>
    </source>
</evidence>
<dbReference type="Pfam" id="PF17921">
    <property type="entry name" value="Integrase_H2C2"/>
    <property type="match status" value="1"/>
</dbReference>
<dbReference type="SUPFAM" id="SSF53098">
    <property type="entry name" value="Ribonuclease H-like"/>
    <property type="match status" value="1"/>
</dbReference>
<dbReference type="Proteomes" id="UP001314205">
    <property type="component" value="Unassembled WGS sequence"/>
</dbReference>
<dbReference type="GO" id="GO:0003964">
    <property type="term" value="F:RNA-directed DNA polymerase activity"/>
    <property type="evidence" value="ECO:0007669"/>
    <property type="project" value="UniProtKB-EC"/>
</dbReference>
<dbReference type="InterPro" id="IPR001584">
    <property type="entry name" value="Integrase_cat-core"/>
</dbReference>
<dbReference type="GO" id="GO:0015074">
    <property type="term" value="P:DNA integration"/>
    <property type="evidence" value="ECO:0007669"/>
    <property type="project" value="InterPro"/>
</dbReference>
<accession>A0AAV1L7E1</accession>
<dbReference type="GO" id="GO:0003676">
    <property type="term" value="F:nucleic acid binding"/>
    <property type="evidence" value="ECO:0007669"/>
    <property type="project" value="InterPro"/>
</dbReference>
<protein>
    <recommendedName>
        <fullName evidence="1">RNA-directed DNA polymerase</fullName>
        <ecNumber evidence="1">2.7.7.49</ecNumber>
    </recommendedName>
</protein>
<feature type="compositionally biased region" description="Polar residues" evidence="2">
    <location>
        <begin position="267"/>
        <end position="280"/>
    </location>
</feature>
<feature type="region of interest" description="Disordered" evidence="2">
    <location>
        <begin position="267"/>
        <end position="298"/>
    </location>
</feature>
<feature type="compositionally biased region" description="Basic and acidic residues" evidence="2">
    <location>
        <begin position="281"/>
        <end position="294"/>
    </location>
</feature>
<reference evidence="4 5" key="1">
    <citation type="submission" date="2023-11" db="EMBL/GenBank/DDBJ databases">
        <authorList>
            <person name="Hedman E."/>
            <person name="Englund M."/>
            <person name="Stromberg M."/>
            <person name="Nyberg Akerstrom W."/>
            <person name="Nylinder S."/>
            <person name="Jareborg N."/>
            <person name="Kallberg Y."/>
            <person name="Kronander E."/>
        </authorList>
    </citation>
    <scope>NUCLEOTIDE SEQUENCE [LARGE SCALE GENOMIC DNA]</scope>
</reference>
<evidence type="ECO:0000313" key="4">
    <source>
        <dbReference type="EMBL" id="CAK1590879.1"/>
    </source>
</evidence>
<dbReference type="InterPro" id="IPR012337">
    <property type="entry name" value="RNaseH-like_sf"/>
</dbReference>
<dbReference type="InterPro" id="IPR041588">
    <property type="entry name" value="Integrase_H2C2"/>
</dbReference>
<dbReference type="Pfam" id="PF00665">
    <property type="entry name" value="rve"/>
    <property type="match status" value="1"/>
</dbReference>
<dbReference type="EC" id="2.7.7.49" evidence="1"/>
<organism evidence="4 5">
    <name type="scientific">Parnassius mnemosyne</name>
    <name type="common">clouded apollo</name>
    <dbReference type="NCBI Taxonomy" id="213953"/>
    <lineage>
        <taxon>Eukaryota</taxon>
        <taxon>Metazoa</taxon>
        <taxon>Ecdysozoa</taxon>
        <taxon>Arthropoda</taxon>
        <taxon>Hexapoda</taxon>
        <taxon>Insecta</taxon>
        <taxon>Pterygota</taxon>
        <taxon>Neoptera</taxon>
        <taxon>Endopterygota</taxon>
        <taxon>Lepidoptera</taxon>
        <taxon>Glossata</taxon>
        <taxon>Ditrysia</taxon>
        <taxon>Papilionoidea</taxon>
        <taxon>Papilionidae</taxon>
        <taxon>Parnassiinae</taxon>
        <taxon>Parnassini</taxon>
        <taxon>Parnassius</taxon>
        <taxon>Driopa</taxon>
    </lineage>
</organism>
<dbReference type="PROSITE" id="PS50994">
    <property type="entry name" value="INTEGRASE"/>
    <property type="match status" value="1"/>
</dbReference>
<dbReference type="PANTHER" id="PTHR37984:SF13">
    <property type="entry name" value="RIBONUCLEASE H"/>
    <property type="match status" value="1"/>
</dbReference>
<proteinExistence type="predicted"/>
<dbReference type="PANTHER" id="PTHR37984">
    <property type="entry name" value="PROTEIN CBG26694"/>
    <property type="match status" value="1"/>
</dbReference>
<dbReference type="Gene3D" id="1.10.340.70">
    <property type="match status" value="1"/>
</dbReference>
<dbReference type="InterPro" id="IPR050951">
    <property type="entry name" value="Retrovirus_Pol_polyprotein"/>
</dbReference>
<comment type="caution">
    <text evidence="4">The sequence shown here is derived from an EMBL/GenBank/DDBJ whole genome shotgun (WGS) entry which is preliminary data.</text>
</comment>
<dbReference type="Gene3D" id="3.30.420.10">
    <property type="entry name" value="Ribonuclease H-like superfamily/Ribonuclease H"/>
    <property type="match status" value="1"/>
</dbReference>
<gene>
    <name evidence="4" type="ORF">PARMNEM_LOCUS11186</name>
</gene>
<name>A0AAV1L7E1_9NEOP</name>
<evidence type="ECO:0000256" key="2">
    <source>
        <dbReference type="SAM" id="MobiDB-lite"/>
    </source>
</evidence>
<dbReference type="InterPro" id="IPR036397">
    <property type="entry name" value="RNaseH_sf"/>
</dbReference>
<feature type="region of interest" description="Disordered" evidence="2">
    <location>
        <begin position="332"/>
        <end position="369"/>
    </location>
</feature>
<dbReference type="EMBL" id="CAVLGL010000086">
    <property type="protein sequence ID" value="CAK1590879.1"/>
    <property type="molecule type" value="Genomic_DNA"/>
</dbReference>
<dbReference type="AlphaFoldDB" id="A0AAV1L7E1"/>
<evidence type="ECO:0000256" key="1">
    <source>
        <dbReference type="ARBA" id="ARBA00012493"/>
    </source>
</evidence>